<reference evidence="2" key="1">
    <citation type="submission" date="2022-11" db="UniProtKB">
        <authorList>
            <consortium name="WormBaseParasite"/>
        </authorList>
    </citation>
    <scope>IDENTIFICATION</scope>
</reference>
<evidence type="ECO:0000313" key="2">
    <source>
        <dbReference type="WBParaSite" id="PS1159_v2.g7771.t1"/>
    </source>
</evidence>
<sequence length="229" mass="26943">MTDKGATINTGGNEILLPIPKDQLYAADIKDIERRKKESEKRATRQRNQKPYTKTERSMRSKIKQQCYDKVSEARKKIVRLKAKKAADEAERQRFKNEIVTAKKALHECQEYQLLLNVCLTVWPEENIQRLLDDHGYQPIDVVRQFVSVKDVHQREKFLAELDKKLGELERRDDKFEESGRRRIYDTLKRSAVAWKAVFDIDESQRVAVDDPPKEMKILRPVTVDEPDY</sequence>
<proteinExistence type="predicted"/>
<organism evidence="1 2">
    <name type="scientific">Panagrolaimus sp. PS1159</name>
    <dbReference type="NCBI Taxonomy" id="55785"/>
    <lineage>
        <taxon>Eukaryota</taxon>
        <taxon>Metazoa</taxon>
        <taxon>Ecdysozoa</taxon>
        <taxon>Nematoda</taxon>
        <taxon>Chromadorea</taxon>
        <taxon>Rhabditida</taxon>
        <taxon>Tylenchina</taxon>
        <taxon>Panagrolaimomorpha</taxon>
        <taxon>Panagrolaimoidea</taxon>
        <taxon>Panagrolaimidae</taxon>
        <taxon>Panagrolaimus</taxon>
    </lineage>
</organism>
<dbReference type="WBParaSite" id="PS1159_v2.g7771.t1">
    <property type="protein sequence ID" value="PS1159_v2.g7771.t1"/>
    <property type="gene ID" value="PS1159_v2.g7771"/>
</dbReference>
<accession>A0AC35GQX3</accession>
<dbReference type="Proteomes" id="UP000887580">
    <property type="component" value="Unplaced"/>
</dbReference>
<protein>
    <submittedName>
        <fullName evidence="2">BZIP domain-containing protein</fullName>
    </submittedName>
</protein>
<evidence type="ECO:0000313" key="1">
    <source>
        <dbReference type="Proteomes" id="UP000887580"/>
    </source>
</evidence>
<name>A0AC35GQX3_9BILA</name>